<dbReference type="InterPro" id="IPR029058">
    <property type="entry name" value="AB_hydrolase_fold"/>
</dbReference>
<reference evidence="1 2" key="1">
    <citation type="submission" date="2020-03" db="EMBL/GenBank/DDBJ databases">
        <title>Genomic Encyclopedia of Type Strains, Phase IV (KMG-IV): sequencing the most valuable type-strain genomes for metagenomic binning, comparative biology and taxonomic classification.</title>
        <authorList>
            <person name="Goeker M."/>
        </authorList>
    </citation>
    <scope>NUCLEOTIDE SEQUENCE [LARGE SCALE GENOMIC DNA]</scope>
    <source>
        <strain evidence="1 2">DSM 21299</strain>
    </source>
</reference>
<evidence type="ECO:0000313" key="2">
    <source>
        <dbReference type="Proteomes" id="UP000576821"/>
    </source>
</evidence>
<proteinExistence type="predicted"/>
<dbReference type="AlphaFoldDB" id="A0A846MCY4"/>
<sequence length="305" mass="33569">MAFPSKKILDTDELIFETDNLSVVFTRAAKKVASREGTVVCTFCALLDESAPRFPTAQASLSMNGLDAVHFLPRGNQWYQYAEIDGAAEKARSILSGYDNVVSTGASMGGYAAVHTSAALNADRVVALAPQFTVDPKKVNYNPGWGNTAAKIDFVRDDFERNVKKGATYIAVYDPRLPVDRNHAAELEKRLPINKLILPFGRHHVGIRLREAQLMPKALIDMLTGEGDLASIRRDFRKVRSTLLHYWLGIAERHASLRALALEKARAFDPQNPNEVKLIADLAKKSSAHPISTPSKKVLSSTTIV</sequence>
<name>A0A846MCY4_9SPHN</name>
<dbReference type="SUPFAM" id="SSF53474">
    <property type="entry name" value="alpha/beta-Hydrolases"/>
    <property type="match status" value="1"/>
</dbReference>
<dbReference type="Proteomes" id="UP000576821">
    <property type="component" value="Unassembled WGS sequence"/>
</dbReference>
<organism evidence="1 2">
    <name type="scientific">Sphingobium vermicomposti</name>
    <dbReference type="NCBI Taxonomy" id="529005"/>
    <lineage>
        <taxon>Bacteria</taxon>
        <taxon>Pseudomonadati</taxon>
        <taxon>Pseudomonadota</taxon>
        <taxon>Alphaproteobacteria</taxon>
        <taxon>Sphingomonadales</taxon>
        <taxon>Sphingomonadaceae</taxon>
        <taxon>Sphingobium</taxon>
    </lineage>
</organism>
<accession>A0A846MCY4</accession>
<keyword evidence="2" id="KW-1185">Reference proteome</keyword>
<protein>
    <recommendedName>
        <fullName evidence="3">Alpha/beta hydrolase</fullName>
    </recommendedName>
</protein>
<dbReference type="Gene3D" id="3.40.50.1820">
    <property type="entry name" value="alpha/beta hydrolase"/>
    <property type="match status" value="1"/>
</dbReference>
<evidence type="ECO:0008006" key="3">
    <source>
        <dbReference type="Google" id="ProtNLM"/>
    </source>
</evidence>
<gene>
    <name evidence="1" type="ORF">FHS54_000584</name>
</gene>
<dbReference type="EMBL" id="JAASQR010000001">
    <property type="protein sequence ID" value="NIJ15635.1"/>
    <property type="molecule type" value="Genomic_DNA"/>
</dbReference>
<evidence type="ECO:0000313" key="1">
    <source>
        <dbReference type="EMBL" id="NIJ15635.1"/>
    </source>
</evidence>
<dbReference type="RefSeq" id="WP_167302275.1">
    <property type="nucleotide sequence ID" value="NZ_JAASQR010000001.1"/>
</dbReference>
<comment type="caution">
    <text evidence="1">The sequence shown here is derived from an EMBL/GenBank/DDBJ whole genome shotgun (WGS) entry which is preliminary data.</text>
</comment>